<evidence type="ECO:0000313" key="1">
    <source>
        <dbReference type="EMBL" id="EQD40047.1"/>
    </source>
</evidence>
<proteinExistence type="predicted"/>
<dbReference type="InterPro" id="IPR011059">
    <property type="entry name" value="Metal-dep_hydrolase_composite"/>
</dbReference>
<dbReference type="EMBL" id="AUZX01012208">
    <property type="protein sequence ID" value="EQD40047.1"/>
    <property type="molecule type" value="Genomic_DNA"/>
</dbReference>
<reference evidence="1" key="2">
    <citation type="journal article" date="2014" name="ISME J.">
        <title>Microbial stratification in low pH oxic and suboxic macroscopic growths along an acid mine drainage.</title>
        <authorList>
            <person name="Mendez-Garcia C."/>
            <person name="Mesa V."/>
            <person name="Sprenger R.R."/>
            <person name="Richter M."/>
            <person name="Diez M.S."/>
            <person name="Solano J."/>
            <person name="Bargiela R."/>
            <person name="Golyshina O.V."/>
            <person name="Manteca A."/>
            <person name="Ramos J.L."/>
            <person name="Gallego J.R."/>
            <person name="Llorente I."/>
            <person name="Martins Dos Santos V.A."/>
            <person name="Jensen O.N."/>
            <person name="Pelaez A.I."/>
            <person name="Sanchez J."/>
            <person name="Ferrer M."/>
        </authorList>
    </citation>
    <scope>NUCLEOTIDE SEQUENCE</scope>
</reference>
<accession>T0Z7E1</accession>
<dbReference type="AlphaFoldDB" id="T0Z7E1"/>
<evidence type="ECO:0008006" key="2">
    <source>
        <dbReference type="Google" id="ProtNLM"/>
    </source>
</evidence>
<name>T0Z7E1_9ZZZZ</name>
<feature type="non-terminal residue" evidence="1">
    <location>
        <position position="59"/>
    </location>
</feature>
<reference evidence="1" key="1">
    <citation type="submission" date="2013-08" db="EMBL/GenBank/DDBJ databases">
        <authorList>
            <person name="Mendez C."/>
            <person name="Richter M."/>
            <person name="Ferrer M."/>
            <person name="Sanchez J."/>
        </authorList>
    </citation>
    <scope>NUCLEOTIDE SEQUENCE</scope>
</reference>
<protein>
    <recommendedName>
        <fullName evidence="2">Adenine deaminase</fullName>
    </recommendedName>
</protein>
<dbReference type="Gene3D" id="2.30.40.10">
    <property type="entry name" value="Urease, subunit C, domain 1"/>
    <property type="match status" value="1"/>
</dbReference>
<gene>
    <name evidence="1" type="ORF">B1A_16614</name>
</gene>
<comment type="caution">
    <text evidence="1">The sequence shown here is derived from an EMBL/GenBank/DDBJ whole genome shotgun (WGS) entry which is preliminary data.</text>
</comment>
<dbReference type="SUPFAM" id="SSF51338">
    <property type="entry name" value="Composite domain of metallo-dependent hydrolases"/>
    <property type="match status" value="1"/>
</dbReference>
<organism evidence="1">
    <name type="scientific">mine drainage metagenome</name>
    <dbReference type="NCBI Taxonomy" id="410659"/>
    <lineage>
        <taxon>unclassified sequences</taxon>
        <taxon>metagenomes</taxon>
        <taxon>ecological metagenomes</taxon>
    </lineage>
</organism>
<dbReference type="GO" id="GO:0016810">
    <property type="term" value="F:hydrolase activity, acting on carbon-nitrogen (but not peptide) bonds"/>
    <property type="evidence" value="ECO:0007669"/>
    <property type="project" value="InterPro"/>
</dbReference>
<sequence length="59" mass="6364">MNAQLRADLMRVARRQQPADLLLVGASILNVYSGEIHPGDVAIRRGRIAFVGDASGFEA</sequence>